<accession>A0AA39U3Y3</accession>
<sequence>MACSDEPMPLASLISLQLDLPPSCVEFCPAHPSYFLVGTYNLQKDEDAAAAIAENADAESDDDSLAEATVKTPQSRNGSIIVYKVEDDKLIHIQTKPQPSALLDLHFNPHACKHDICGVVSSTGTLAMFKLDPSGEQPLKHLKTMDMATMSKDADGAIDTDTLFTSFCWHPTRADMVAITTSAGHVYLVDLGVSEGSWVLYPEPIITHTLEAWTVSISPFLGTTTGQPYEGLQKNESSFGVYSGGDDSALRYQRCTLGAADADDETQHPVDITSHMGARFKGHEAGVTAILPLCLTKDGAELVITGSYDDHIRLFSISAQPYGPSRAEILAKSNLGGGVWRLKLIDLDDGIADGHSWRARLLVSCMHAGARIVELIRTADGKYQFRTIGRFEEHKSMNYGSDLQPGWTEDLSIVSTSFYDKLLCLWKFNL</sequence>
<protein>
    <submittedName>
        <fullName evidence="4">Uncharacterized protein</fullName>
    </submittedName>
</protein>
<comment type="caution">
    <text evidence="4">The sequence shown here is derived from an EMBL/GenBank/DDBJ whole genome shotgun (WGS) entry which is preliminary data.</text>
</comment>
<dbReference type="InterPro" id="IPR015943">
    <property type="entry name" value="WD40/YVTN_repeat-like_dom_sf"/>
</dbReference>
<organism evidence="4 5">
    <name type="scientific">Bombardia bombarda</name>
    <dbReference type="NCBI Taxonomy" id="252184"/>
    <lineage>
        <taxon>Eukaryota</taxon>
        <taxon>Fungi</taxon>
        <taxon>Dikarya</taxon>
        <taxon>Ascomycota</taxon>
        <taxon>Pezizomycotina</taxon>
        <taxon>Sordariomycetes</taxon>
        <taxon>Sordariomycetidae</taxon>
        <taxon>Sordariales</taxon>
        <taxon>Lasiosphaeriaceae</taxon>
        <taxon>Bombardia</taxon>
    </lineage>
</organism>
<dbReference type="GO" id="GO:0005737">
    <property type="term" value="C:cytoplasm"/>
    <property type="evidence" value="ECO:0007669"/>
    <property type="project" value="TreeGrafter"/>
</dbReference>
<dbReference type="Proteomes" id="UP001174934">
    <property type="component" value="Unassembled WGS sequence"/>
</dbReference>
<dbReference type="Gene3D" id="2.130.10.10">
    <property type="entry name" value="YVTN repeat-like/Quinoprotein amine dehydrogenase"/>
    <property type="match status" value="1"/>
</dbReference>
<reference evidence="4" key="1">
    <citation type="submission" date="2023-06" db="EMBL/GenBank/DDBJ databases">
        <title>Genome-scale phylogeny and comparative genomics of the fungal order Sordariales.</title>
        <authorList>
            <consortium name="Lawrence Berkeley National Laboratory"/>
            <person name="Hensen N."/>
            <person name="Bonometti L."/>
            <person name="Westerberg I."/>
            <person name="Brannstrom I.O."/>
            <person name="Guillou S."/>
            <person name="Cros-Aarteil S."/>
            <person name="Calhoun S."/>
            <person name="Haridas S."/>
            <person name="Kuo A."/>
            <person name="Mondo S."/>
            <person name="Pangilinan J."/>
            <person name="Riley R."/>
            <person name="LaButti K."/>
            <person name="Andreopoulos B."/>
            <person name="Lipzen A."/>
            <person name="Chen C."/>
            <person name="Yanf M."/>
            <person name="Daum C."/>
            <person name="Ng V."/>
            <person name="Clum A."/>
            <person name="Steindorff A."/>
            <person name="Ohm R."/>
            <person name="Martin F."/>
            <person name="Silar P."/>
            <person name="Natvig D."/>
            <person name="Lalanne C."/>
            <person name="Gautier V."/>
            <person name="Ament-velasquez S.L."/>
            <person name="Kruys A."/>
            <person name="Hutchinson M.I."/>
            <person name="Powell A.J."/>
            <person name="Barry K."/>
            <person name="Miller A.N."/>
            <person name="Grigoriev I.V."/>
            <person name="Debuchy R."/>
            <person name="Gladieux P."/>
            <person name="Thoren M.H."/>
            <person name="Johannesson H."/>
        </authorList>
    </citation>
    <scope>NUCLEOTIDE SEQUENCE</scope>
    <source>
        <strain evidence="4">SMH3391-2</strain>
    </source>
</reference>
<dbReference type="PANTHER" id="PTHR46042">
    <property type="entry name" value="DIPHTHINE METHYLTRANSFERASE"/>
    <property type="match status" value="1"/>
</dbReference>
<dbReference type="GO" id="GO:0061685">
    <property type="term" value="F:diphthine methylesterase activity"/>
    <property type="evidence" value="ECO:0007669"/>
    <property type="project" value="TreeGrafter"/>
</dbReference>
<evidence type="ECO:0000256" key="3">
    <source>
        <dbReference type="ARBA" id="ARBA00043952"/>
    </source>
</evidence>
<evidence type="ECO:0000313" key="4">
    <source>
        <dbReference type="EMBL" id="KAK0610470.1"/>
    </source>
</evidence>
<dbReference type="InterPro" id="IPR036322">
    <property type="entry name" value="WD40_repeat_dom_sf"/>
</dbReference>
<evidence type="ECO:0000313" key="5">
    <source>
        <dbReference type="Proteomes" id="UP001174934"/>
    </source>
</evidence>
<dbReference type="PANTHER" id="PTHR46042:SF1">
    <property type="entry name" value="DIPHTHINE METHYLTRANSFERASE"/>
    <property type="match status" value="1"/>
</dbReference>
<dbReference type="GO" id="GO:0017183">
    <property type="term" value="P:protein histidyl modification to diphthamide"/>
    <property type="evidence" value="ECO:0007669"/>
    <property type="project" value="TreeGrafter"/>
</dbReference>
<evidence type="ECO:0000256" key="1">
    <source>
        <dbReference type="ARBA" id="ARBA00022574"/>
    </source>
</evidence>
<comment type="pathway">
    <text evidence="3">Protein modification.</text>
</comment>
<proteinExistence type="predicted"/>
<dbReference type="SUPFAM" id="SSF50978">
    <property type="entry name" value="WD40 repeat-like"/>
    <property type="match status" value="1"/>
</dbReference>
<gene>
    <name evidence="4" type="ORF">B0T17DRAFT_620946</name>
</gene>
<keyword evidence="5" id="KW-1185">Reference proteome</keyword>
<dbReference type="EMBL" id="JAULSR010000010">
    <property type="protein sequence ID" value="KAK0610470.1"/>
    <property type="molecule type" value="Genomic_DNA"/>
</dbReference>
<name>A0AA39U3Y3_9PEZI</name>
<evidence type="ECO:0000256" key="2">
    <source>
        <dbReference type="ARBA" id="ARBA00022737"/>
    </source>
</evidence>
<dbReference type="InterPro" id="IPR052415">
    <property type="entry name" value="Diphthine_MTase"/>
</dbReference>
<dbReference type="AlphaFoldDB" id="A0AA39U3Y3"/>
<keyword evidence="1" id="KW-0853">WD repeat</keyword>
<keyword evidence="2" id="KW-0677">Repeat</keyword>